<keyword evidence="1" id="KW-0472">Membrane</keyword>
<evidence type="ECO:0000313" key="3">
    <source>
        <dbReference type="Proteomes" id="UP000245624"/>
    </source>
</evidence>
<feature type="transmembrane region" description="Helical" evidence="1">
    <location>
        <begin position="146"/>
        <end position="171"/>
    </location>
</feature>
<feature type="transmembrane region" description="Helical" evidence="1">
    <location>
        <begin position="111"/>
        <end position="134"/>
    </location>
</feature>
<dbReference type="OrthoDB" id="2182676at2"/>
<accession>A0A317KX55</accession>
<dbReference type="EMBL" id="QGTD01000011">
    <property type="protein sequence ID" value="PWU67883.1"/>
    <property type="molecule type" value="Genomic_DNA"/>
</dbReference>
<feature type="transmembrane region" description="Helical" evidence="1">
    <location>
        <begin position="80"/>
        <end position="99"/>
    </location>
</feature>
<dbReference type="AlphaFoldDB" id="A0A317KX55"/>
<keyword evidence="3" id="KW-1185">Reference proteome</keyword>
<dbReference type="InterPro" id="IPR006938">
    <property type="entry name" value="DUF624"/>
</dbReference>
<gene>
    <name evidence="2" type="ORF">DLJ74_12280</name>
</gene>
<feature type="transmembrane region" description="Helical" evidence="1">
    <location>
        <begin position="177"/>
        <end position="199"/>
    </location>
</feature>
<sequence>MELTGIWASLYKVCTWVTRFAWLNLIWLLGTLIGLILFGLMPATIAMFTIVRKWIQKETDTPILSTFVDAFKSHFWKANLFGVVLYGLGYFLSVFLKYAGLMSDTSFHSVLLGIFVMATFFYLMLVLYVVPVYVHFELSFWQYIRYAVTIGAIKLHYSICMVTILAGVYFLSFKFPGVGLFFSFSFSAYIIMFFAHLGFQQLLQVQQEQIDHSVTTN</sequence>
<keyword evidence="1" id="KW-1133">Transmembrane helix</keyword>
<comment type="caution">
    <text evidence="2">The sequence shown here is derived from an EMBL/GenBank/DDBJ whole genome shotgun (WGS) entry which is preliminary data.</text>
</comment>
<reference evidence="2 3" key="1">
    <citation type="submission" date="2018-05" db="EMBL/GenBank/DDBJ databases">
        <title>Genomic analysis of Gracilibacillus dipsosauri DD1 reveals novel features of a salt-tolerant amylase.</title>
        <authorList>
            <person name="Deutch C.E."/>
            <person name="Yang S."/>
        </authorList>
    </citation>
    <scope>NUCLEOTIDE SEQUENCE [LARGE SCALE GENOMIC DNA]</scope>
    <source>
        <strain evidence="2 3">DD1</strain>
    </source>
</reference>
<evidence type="ECO:0000313" key="2">
    <source>
        <dbReference type="EMBL" id="PWU67883.1"/>
    </source>
</evidence>
<organism evidence="2 3">
    <name type="scientific">Gracilibacillus dipsosauri</name>
    <dbReference type="NCBI Taxonomy" id="178340"/>
    <lineage>
        <taxon>Bacteria</taxon>
        <taxon>Bacillati</taxon>
        <taxon>Bacillota</taxon>
        <taxon>Bacilli</taxon>
        <taxon>Bacillales</taxon>
        <taxon>Bacillaceae</taxon>
        <taxon>Gracilibacillus</taxon>
    </lineage>
</organism>
<dbReference type="Pfam" id="PF04854">
    <property type="entry name" value="DUF624"/>
    <property type="match status" value="1"/>
</dbReference>
<evidence type="ECO:0000256" key="1">
    <source>
        <dbReference type="SAM" id="Phobius"/>
    </source>
</evidence>
<name>A0A317KX55_9BACI</name>
<dbReference type="RefSeq" id="WP_109984689.1">
    <property type="nucleotide sequence ID" value="NZ_QGTD01000011.1"/>
</dbReference>
<proteinExistence type="predicted"/>
<feature type="transmembrane region" description="Helical" evidence="1">
    <location>
        <begin position="25"/>
        <end position="51"/>
    </location>
</feature>
<dbReference type="Proteomes" id="UP000245624">
    <property type="component" value="Unassembled WGS sequence"/>
</dbReference>
<protein>
    <recommendedName>
        <fullName evidence="4">DUF624 domain-containing protein</fullName>
    </recommendedName>
</protein>
<keyword evidence="1" id="KW-0812">Transmembrane</keyword>
<evidence type="ECO:0008006" key="4">
    <source>
        <dbReference type="Google" id="ProtNLM"/>
    </source>
</evidence>